<dbReference type="RefSeq" id="WP_307474158.1">
    <property type="nucleotide sequence ID" value="NZ_JAUSUB010000006.1"/>
</dbReference>
<protein>
    <submittedName>
        <fullName evidence="1">Sporulation protein YtxC</fullName>
    </submittedName>
</protein>
<proteinExistence type="predicted"/>
<dbReference type="NCBIfam" id="TIGR02834">
    <property type="entry name" value="spo_ytxC"/>
    <property type="match status" value="1"/>
</dbReference>
<dbReference type="Pfam" id="PF08812">
    <property type="entry name" value="YtxC"/>
    <property type="match status" value="1"/>
</dbReference>
<name>A0ABU0AFN6_9BACI</name>
<keyword evidence="2" id="KW-1185">Reference proteome</keyword>
<evidence type="ECO:0000313" key="1">
    <source>
        <dbReference type="EMBL" id="MDQ0270073.1"/>
    </source>
</evidence>
<evidence type="ECO:0000313" key="2">
    <source>
        <dbReference type="Proteomes" id="UP001238088"/>
    </source>
</evidence>
<comment type="caution">
    <text evidence="1">The sequence shown here is derived from an EMBL/GenBank/DDBJ whole genome shotgun (WGS) entry which is preliminary data.</text>
</comment>
<organism evidence="1 2">
    <name type="scientific">Cytobacillus purgationiresistens</name>
    <dbReference type="NCBI Taxonomy" id="863449"/>
    <lineage>
        <taxon>Bacteria</taxon>
        <taxon>Bacillati</taxon>
        <taxon>Bacillota</taxon>
        <taxon>Bacilli</taxon>
        <taxon>Bacillales</taxon>
        <taxon>Bacillaceae</taxon>
        <taxon>Cytobacillus</taxon>
    </lineage>
</organism>
<sequence length="295" mass="35065">MIEIIFQNREDAEGLYHHLLEKLPSSDFEKNLLQMEDQHIVKIVIEKNAESIISKIKEVFYTFIINSKRDAWFRRIMEDNFYYDDEDEQLQILEIIHSILEGEREDLTPFVSDVDVQGELKRTIDRMVENHLSFSFDSFVKFRMRPLMEQLTKFVEISIDEYKMEQEYQMFIQTLRDFLMRRSGKLGRIHLMIDEGVEFYDEQYNRISRSELTMMMDRKLLFNHPVYVDSVTIAPLLSIAPSQIYLYTAEIEQPLVRTIRNIFEERLILQAPEAFLVNKKCLPPTGANQNVADTP</sequence>
<dbReference type="InterPro" id="IPR014199">
    <property type="entry name" value="Spore_YtxC"/>
</dbReference>
<dbReference type="EMBL" id="JAUSUB010000006">
    <property type="protein sequence ID" value="MDQ0270073.1"/>
    <property type="molecule type" value="Genomic_DNA"/>
</dbReference>
<gene>
    <name evidence="1" type="ORF">J2S17_001945</name>
</gene>
<dbReference type="Proteomes" id="UP001238088">
    <property type="component" value="Unassembled WGS sequence"/>
</dbReference>
<reference evidence="1 2" key="1">
    <citation type="submission" date="2023-07" db="EMBL/GenBank/DDBJ databases">
        <title>Genomic Encyclopedia of Type Strains, Phase IV (KMG-IV): sequencing the most valuable type-strain genomes for metagenomic binning, comparative biology and taxonomic classification.</title>
        <authorList>
            <person name="Goeker M."/>
        </authorList>
    </citation>
    <scope>NUCLEOTIDE SEQUENCE [LARGE SCALE GENOMIC DNA]</scope>
    <source>
        <strain evidence="1 2">DSM 23494</strain>
    </source>
</reference>
<accession>A0ABU0AFN6</accession>